<protein>
    <submittedName>
        <fullName evidence="2">Uncharacterized protein</fullName>
    </submittedName>
</protein>
<comment type="caution">
    <text evidence="2">The sequence shown here is derived from an EMBL/GenBank/DDBJ whole genome shotgun (WGS) entry which is preliminary data.</text>
</comment>
<dbReference type="AlphaFoldDB" id="A0AAD7TIA3"/>
<organism evidence="2 3">
    <name type="scientific">Trametes cubensis</name>
    <dbReference type="NCBI Taxonomy" id="1111947"/>
    <lineage>
        <taxon>Eukaryota</taxon>
        <taxon>Fungi</taxon>
        <taxon>Dikarya</taxon>
        <taxon>Basidiomycota</taxon>
        <taxon>Agaricomycotina</taxon>
        <taxon>Agaricomycetes</taxon>
        <taxon>Polyporales</taxon>
        <taxon>Polyporaceae</taxon>
        <taxon>Trametes</taxon>
    </lineage>
</organism>
<proteinExistence type="predicted"/>
<sequence length="248" mass="27485">MSGELSQSLYSTGWNFKYQLLIPHTSGRIIRPPSRLSEHARHALKVNIGAFLLCYGRFLAISIRSREILGQAGSRDEQRKPRETQTDLLHAPLCPRAHALGAERAKWGKAPLSGDAACDELNTDFDGPNGERSEGPGYDTDYHPAKLHPPPEHIADPHSEGEKSLGATQTDANRPAKEGRRPRQARGSGSSDERHQQKARKASFMEKMKGEAKVLLGKIEGKHEKVEEEQRVKAGEADTRTVYDSIVH</sequence>
<evidence type="ECO:0000313" key="2">
    <source>
        <dbReference type="EMBL" id="KAJ8457686.1"/>
    </source>
</evidence>
<feature type="region of interest" description="Disordered" evidence="1">
    <location>
        <begin position="71"/>
        <end position="90"/>
    </location>
</feature>
<feature type="compositionally biased region" description="Basic and acidic residues" evidence="1">
    <location>
        <begin position="129"/>
        <end position="163"/>
    </location>
</feature>
<feature type="compositionally biased region" description="Basic and acidic residues" evidence="1">
    <location>
        <begin position="74"/>
        <end position="85"/>
    </location>
</feature>
<dbReference type="Proteomes" id="UP001215151">
    <property type="component" value="Unassembled WGS sequence"/>
</dbReference>
<feature type="region of interest" description="Disordered" evidence="1">
    <location>
        <begin position="119"/>
        <end position="207"/>
    </location>
</feature>
<accession>A0AAD7TIA3</accession>
<reference evidence="2" key="1">
    <citation type="submission" date="2022-11" db="EMBL/GenBank/DDBJ databases">
        <title>Genome Sequence of Cubamyces cubensis.</title>
        <authorList>
            <person name="Buettner E."/>
        </authorList>
    </citation>
    <scope>NUCLEOTIDE SEQUENCE</scope>
    <source>
        <strain evidence="2">MPL-01</strain>
    </source>
</reference>
<feature type="region of interest" description="Disordered" evidence="1">
    <location>
        <begin position="225"/>
        <end position="248"/>
    </location>
</feature>
<evidence type="ECO:0000256" key="1">
    <source>
        <dbReference type="SAM" id="MobiDB-lite"/>
    </source>
</evidence>
<keyword evidence="3" id="KW-1185">Reference proteome</keyword>
<evidence type="ECO:0000313" key="3">
    <source>
        <dbReference type="Proteomes" id="UP001215151"/>
    </source>
</evidence>
<dbReference type="EMBL" id="JAPEVG010000535">
    <property type="protein sequence ID" value="KAJ8457686.1"/>
    <property type="molecule type" value="Genomic_DNA"/>
</dbReference>
<name>A0AAD7TIA3_9APHY</name>
<gene>
    <name evidence="2" type="ORF">ONZ51_g11383</name>
</gene>